<dbReference type="Proteomes" id="UP000018144">
    <property type="component" value="Unassembled WGS sequence"/>
</dbReference>
<name>U4KZ87_PYROM</name>
<dbReference type="EMBL" id="HF935371">
    <property type="protein sequence ID" value="CCX07750.1"/>
    <property type="molecule type" value="Genomic_DNA"/>
</dbReference>
<dbReference type="AlphaFoldDB" id="U4KZ87"/>
<protein>
    <submittedName>
        <fullName evidence="1">Uncharacterized protein</fullName>
    </submittedName>
</protein>
<proteinExistence type="predicted"/>
<evidence type="ECO:0000313" key="2">
    <source>
        <dbReference type="Proteomes" id="UP000018144"/>
    </source>
</evidence>
<gene>
    <name evidence="1" type="ORF">PCON_07339</name>
</gene>
<organism evidence="1 2">
    <name type="scientific">Pyronema omphalodes (strain CBS 100304)</name>
    <name type="common">Pyronema confluens</name>
    <dbReference type="NCBI Taxonomy" id="1076935"/>
    <lineage>
        <taxon>Eukaryota</taxon>
        <taxon>Fungi</taxon>
        <taxon>Dikarya</taxon>
        <taxon>Ascomycota</taxon>
        <taxon>Pezizomycotina</taxon>
        <taxon>Pezizomycetes</taxon>
        <taxon>Pezizales</taxon>
        <taxon>Pyronemataceae</taxon>
        <taxon>Pyronema</taxon>
    </lineage>
</organism>
<evidence type="ECO:0000313" key="1">
    <source>
        <dbReference type="EMBL" id="CCX07750.1"/>
    </source>
</evidence>
<keyword evidence="2" id="KW-1185">Reference proteome</keyword>
<sequence length="136" mass="14882">MAKESLKSCCSLFEKLGRRSGTRISYDTVTSCVNVCGNTFEDVVKGRKLLLDVIQIASYNVWPFRAIHTTSILGSAFGLEQAIEFVPYKGPLSYIKESNGSRCGLFVINPTDLDVDKVLAGGRGISNMSTSRMMDS</sequence>
<accession>U4KZ87</accession>
<reference evidence="1 2" key="1">
    <citation type="journal article" date="2013" name="PLoS Genet.">
        <title>The genome and development-dependent transcriptomes of Pyronema confluens: a window into fungal evolution.</title>
        <authorList>
            <person name="Traeger S."/>
            <person name="Altegoer F."/>
            <person name="Freitag M."/>
            <person name="Gabaldon T."/>
            <person name="Kempken F."/>
            <person name="Kumar A."/>
            <person name="Marcet-Houben M."/>
            <person name="Poggeler S."/>
            <person name="Stajich J.E."/>
            <person name="Nowrousian M."/>
        </authorList>
    </citation>
    <scope>NUCLEOTIDE SEQUENCE [LARGE SCALE GENOMIC DNA]</scope>
    <source>
        <strain evidence="2">CBS 100304</strain>
        <tissue evidence="1">Vegetative mycelium</tissue>
    </source>
</reference>